<reference evidence="1" key="2">
    <citation type="submission" date="2016-06" db="EMBL/GenBank/DDBJ databases">
        <title>The genome of a short-lived fish provides insights into sex chromosome evolution and the genetic control of aging.</title>
        <authorList>
            <person name="Reichwald K."/>
            <person name="Felder M."/>
            <person name="Petzold A."/>
            <person name="Koch P."/>
            <person name="Groth M."/>
            <person name="Platzer M."/>
        </authorList>
    </citation>
    <scope>NUCLEOTIDE SEQUENCE</scope>
    <source>
        <tissue evidence="1">Brain</tissue>
    </source>
</reference>
<evidence type="ECO:0000313" key="1">
    <source>
        <dbReference type="EMBL" id="SBQ52671.1"/>
    </source>
</evidence>
<accession>A0A1A8F1M1</accession>
<dbReference type="AlphaFoldDB" id="A0A1A8F1M1"/>
<reference evidence="1" key="1">
    <citation type="submission" date="2016-05" db="EMBL/GenBank/DDBJ databases">
        <authorList>
            <person name="Lavstsen T."/>
            <person name="Jespersen J.S."/>
        </authorList>
    </citation>
    <scope>NUCLEOTIDE SEQUENCE</scope>
    <source>
        <tissue evidence="1">Brain</tissue>
    </source>
</reference>
<proteinExistence type="predicted"/>
<protein>
    <submittedName>
        <fullName evidence="1">KIAA0195</fullName>
    </submittedName>
</protein>
<feature type="non-terminal residue" evidence="1">
    <location>
        <position position="139"/>
    </location>
</feature>
<feature type="non-terminal residue" evidence="1">
    <location>
        <position position="1"/>
    </location>
</feature>
<organism evidence="1">
    <name type="scientific">Nothobranchius korthausae</name>
    <dbReference type="NCBI Taxonomy" id="1143690"/>
    <lineage>
        <taxon>Eukaryota</taxon>
        <taxon>Metazoa</taxon>
        <taxon>Chordata</taxon>
        <taxon>Craniata</taxon>
        <taxon>Vertebrata</taxon>
        <taxon>Euteleostomi</taxon>
        <taxon>Actinopterygii</taxon>
        <taxon>Neopterygii</taxon>
        <taxon>Teleostei</taxon>
        <taxon>Neoteleostei</taxon>
        <taxon>Acanthomorphata</taxon>
        <taxon>Ovalentaria</taxon>
        <taxon>Atherinomorphae</taxon>
        <taxon>Cyprinodontiformes</taxon>
        <taxon>Nothobranchiidae</taxon>
        <taxon>Nothobranchius</taxon>
    </lineage>
</organism>
<dbReference type="EMBL" id="HAEB01006144">
    <property type="protein sequence ID" value="SBQ52671.1"/>
    <property type="molecule type" value="Transcribed_RNA"/>
</dbReference>
<name>A0A1A8F1M1_9TELE</name>
<sequence>LRRIQLRVRSSFIVYIWTFCDGTDWPLPGDDFRDRTCGVVRIAMETLDKNKENGVTLGLSTNHALMKLRDQLSSLLQQHQRETRKRASTLQVWVNSLRDILHHGNRHSCLHWLEAVFTLLVVLGLICCHGSQPWGRYCY</sequence>
<gene>
    <name evidence="1" type="primary">CR405682.1</name>
</gene>